<evidence type="ECO:0000256" key="2">
    <source>
        <dbReference type="ARBA" id="ARBA00008814"/>
    </source>
</evidence>
<gene>
    <name evidence="7" type="ORF">GCM10017579_27770</name>
</gene>
<feature type="domain" description="Fe/B12 periplasmic-binding" evidence="6">
    <location>
        <begin position="67"/>
        <end position="343"/>
    </location>
</feature>
<feature type="signal peptide" evidence="5">
    <location>
        <begin position="1"/>
        <end position="18"/>
    </location>
</feature>
<dbReference type="InterPro" id="IPR051313">
    <property type="entry name" value="Bact_iron-sidero_bind"/>
</dbReference>
<comment type="similarity">
    <text evidence="2">Belongs to the bacterial solute-binding protein 8 family.</text>
</comment>
<comment type="caution">
    <text evidence="7">The sequence shown here is derived from an EMBL/GenBank/DDBJ whole genome shotgun (WGS) entry which is preliminary data.</text>
</comment>
<name>A0ABQ5SY45_9ACTN</name>
<dbReference type="PANTHER" id="PTHR30532:SF24">
    <property type="entry name" value="FERRIC ENTEROBACTIN-BINDING PERIPLASMIC PROTEIN FEPB"/>
    <property type="match status" value="1"/>
</dbReference>
<dbReference type="SUPFAM" id="SSF53807">
    <property type="entry name" value="Helical backbone' metal receptor"/>
    <property type="match status" value="1"/>
</dbReference>
<evidence type="ECO:0000259" key="6">
    <source>
        <dbReference type="PROSITE" id="PS50983"/>
    </source>
</evidence>
<sequence length="346" mass="37287">MVHVIRRSVLFAASTALAVSGLAACSTGSTDSADSGQESTSKADSGAFPVTIKHAFGETTIEKEPKRVSVVGVNDADMLLSLGVVPVSIPKVTWGGDEDGTTPWFDKKLEELDAKMPAILDQTDAVPVDEVAKQTPDVILATYSGITEEEYKKLSEIAPVVAYPEQPWATEWEDSLEMVGQATGRNKLADEVEDDTEKLFEDAKKDTPEIQGKTFIWASLATADLSQIPFYTAEDARPDFLTDLGMENAPVVEKNTKEGEFFAQVSAEKASELESDFLFTYAVEEKDAETFANDKLIGQIPAIKNGHMWASTDNVASLAAGIPTPLSVPYAIDEFVPGIVKALEGQ</sequence>
<dbReference type="InterPro" id="IPR002491">
    <property type="entry name" value="ABC_transptr_periplasmic_BD"/>
</dbReference>
<dbReference type="Proteomes" id="UP001142292">
    <property type="component" value="Unassembled WGS sequence"/>
</dbReference>
<dbReference type="PANTHER" id="PTHR30532">
    <property type="entry name" value="IRON III DICITRATE-BINDING PERIPLASMIC PROTEIN"/>
    <property type="match status" value="1"/>
</dbReference>
<reference evidence="7" key="1">
    <citation type="journal article" date="2014" name="Int. J. Syst. Evol. Microbiol.">
        <title>Complete genome of a new Firmicutes species belonging to the dominant human colonic microbiota ('Ruminococcus bicirculans') reveals two chromosomes and a selective capacity to utilize plant glucans.</title>
        <authorList>
            <consortium name="NISC Comparative Sequencing Program"/>
            <person name="Wegmann U."/>
            <person name="Louis P."/>
            <person name="Goesmann A."/>
            <person name="Henrissat B."/>
            <person name="Duncan S.H."/>
            <person name="Flint H.J."/>
        </authorList>
    </citation>
    <scope>NUCLEOTIDE SEQUENCE</scope>
    <source>
        <strain evidence="7">VKM Ac-1246</strain>
    </source>
</reference>
<evidence type="ECO:0000256" key="1">
    <source>
        <dbReference type="ARBA" id="ARBA00004196"/>
    </source>
</evidence>
<dbReference type="Pfam" id="PF01497">
    <property type="entry name" value="Peripla_BP_2"/>
    <property type="match status" value="1"/>
</dbReference>
<evidence type="ECO:0000313" key="7">
    <source>
        <dbReference type="EMBL" id="GLJ68741.1"/>
    </source>
</evidence>
<reference evidence="7" key="2">
    <citation type="submission" date="2023-01" db="EMBL/GenBank/DDBJ databases">
        <authorList>
            <person name="Sun Q."/>
            <person name="Evtushenko L."/>
        </authorList>
    </citation>
    <scope>NUCLEOTIDE SEQUENCE</scope>
    <source>
        <strain evidence="7">VKM Ac-1246</strain>
    </source>
</reference>
<keyword evidence="4 5" id="KW-0732">Signal</keyword>
<protein>
    <submittedName>
        <fullName evidence="7">Fe3+-hydroxamate ABC transporter substrate-binding protein</fullName>
    </submittedName>
</protein>
<comment type="subcellular location">
    <subcellularLocation>
        <location evidence="1">Cell envelope</location>
    </subcellularLocation>
</comment>
<evidence type="ECO:0000313" key="8">
    <source>
        <dbReference type="Proteomes" id="UP001142292"/>
    </source>
</evidence>
<dbReference type="CDD" id="cd01146">
    <property type="entry name" value="FhuD"/>
    <property type="match status" value="1"/>
</dbReference>
<organism evidence="7 8">
    <name type="scientific">Nocardioides luteus</name>
    <dbReference type="NCBI Taxonomy" id="1844"/>
    <lineage>
        <taxon>Bacteria</taxon>
        <taxon>Bacillati</taxon>
        <taxon>Actinomycetota</taxon>
        <taxon>Actinomycetes</taxon>
        <taxon>Propionibacteriales</taxon>
        <taxon>Nocardioidaceae</taxon>
        <taxon>Nocardioides</taxon>
    </lineage>
</organism>
<dbReference type="EMBL" id="BSEL01000005">
    <property type="protein sequence ID" value="GLJ68741.1"/>
    <property type="molecule type" value="Genomic_DNA"/>
</dbReference>
<proteinExistence type="inferred from homology"/>
<dbReference type="PROSITE" id="PS51257">
    <property type="entry name" value="PROKAR_LIPOPROTEIN"/>
    <property type="match status" value="1"/>
</dbReference>
<dbReference type="Gene3D" id="3.40.50.1980">
    <property type="entry name" value="Nitrogenase molybdenum iron protein domain"/>
    <property type="match status" value="2"/>
</dbReference>
<accession>A0ABQ5SY45</accession>
<evidence type="ECO:0000256" key="3">
    <source>
        <dbReference type="ARBA" id="ARBA00022448"/>
    </source>
</evidence>
<evidence type="ECO:0000256" key="5">
    <source>
        <dbReference type="SAM" id="SignalP"/>
    </source>
</evidence>
<keyword evidence="8" id="KW-1185">Reference proteome</keyword>
<evidence type="ECO:0000256" key="4">
    <source>
        <dbReference type="ARBA" id="ARBA00022729"/>
    </source>
</evidence>
<keyword evidence="3" id="KW-0813">Transport</keyword>
<feature type="chain" id="PRO_5045945522" evidence="5">
    <location>
        <begin position="19"/>
        <end position="346"/>
    </location>
</feature>
<dbReference type="PROSITE" id="PS50983">
    <property type="entry name" value="FE_B12_PBP"/>
    <property type="match status" value="1"/>
</dbReference>